<reference evidence="7" key="1">
    <citation type="journal article" date="2019" name="Int. J. Syst. Evol. Microbiol.">
        <title>The Global Catalogue of Microorganisms (GCM) 10K type strain sequencing project: providing services to taxonomists for standard genome sequencing and annotation.</title>
        <authorList>
            <consortium name="The Broad Institute Genomics Platform"/>
            <consortium name="The Broad Institute Genome Sequencing Center for Infectious Disease"/>
            <person name="Wu L."/>
            <person name="Ma J."/>
        </authorList>
    </citation>
    <scope>NUCLEOTIDE SEQUENCE [LARGE SCALE GENOMIC DNA]</scope>
    <source>
        <strain evidence="7">JCM 17069</strain>
    </source>
</reference>
<sequence length="375" mass="43104">MIEIVLFVVLVIYVVFILQLIFGFDKVKSFVRTDEKPVTKFSIIVPFRNEEKNLPKLLKSISKLNYPKDLFEIILVDDFSTDASERVYIKWRMENGLIETTLLENLRLSNSPKKDAISRAIPILKHDWVVTTDADCTVNKNWLLTLDNFIQKNNTEMVVGAVVYKTKNNWFHQFQQLDLLSLQGTTIGSFGIGKPFMCNGANFAYTKKLFNEIGGFGGNNKMASGDDVFLLQKALKNNADKVHYLKNTDIIVKTKPENDLYKLFMQRVRWASKTTGYSGYYSKSLAVMVLSMNFSLIVSLYLLITNCLNWKTLLIVFSVKYFVDYLLLLKSNQYLRKNKFIFPIASSLVYPFFSSFVGLYSLVGGFTWKGRSFSK</sequence>
<dbReference type="RefSeq" id="WP_344816950.1">
    <property type="nucleotide sequence ID" value="NZ_BAABCT010000007.1"/>
</dbReference>
<keyword evidence="2" id="KW-0328">Glycosyltransferase</keyword>
<dbReference type="InterPro" id="IPR029044">
    <property type="entry name" value="Nucleotide-diphossugar_trans"/>
</dbReference>
<dbReference type="Pfam" id="PF00535">
    <property type="entry name" value="Glycos_transf_2"/>
    <property type="match status" value="1"/>
</dbReference>
<feature type="domain" description="Glycosyltransferase 2-like" evidence="5">
    <location>
        <begin position="42"/>
        <end position="213"/>
    </location>
</feature>
<evidence type="ECO:0000313" key="6">
    <source>
        <dbReference type="EMBL" id="GAA4077429.1"/>
    </source>
</evidence>
<dbReference type="InterPro" id="IPR001173">
    <property type="entry name" value="Glyco_trans_2-like"/>
</dbReference>
<feature type="transmembrane region" description="Helical" evidence="4">
    <location>
        <begin position="285"/>
        <end position="304"/>
    </location>
</feature>
<keyword evidence="4" id="KW-1133">Transmembrane helix</keyword>
<accession>A0ABP7VZB8</accession>
<evidence type="ECO:0000256" key="3">
    <source>
        <dbReference type="ARBA" id="ARBA00022679"/>
    </source>
</evidence>
<dbReference type="PANTHER" id="PTHR43630:SF1">
    <property type="entry name" value="POLY-BETA-1,6-N-ACETYL-D-GLUCOSAMINE SYNTHASE"/>
    <property type="match status" value="1"/>
</dbReference>
<comment type="similarity">
    <text evidence="1">Belongs to the glycosyltransferase 2 family.</text>
</comment>
<dbReference type="Proteomes" id="UP001500367">
    <property type="component" value="Unassembled WGS sequence"/>
</dbReference>
<evidence type="ECO:0000256" key="2">
    <source>
        <dbReference type="ARBA" id="ARBA00022676"/>
    </source>
</evidence>
<dbReference type="PANTHER" id="PTHR43630">
    <property type="entry name" value="POLY-BETA-1,6-N-ACETYL-D-GLUCOSAMINE SYNTHASE"/>
    <property type="match status" value="1"/>
</dbReference>
<keyword evidence="4" id="KW-0812">Transmembrane</keyword>
<feature type="transmembrane region" description="Helical" evidence="4">
    <location>
        <begin position="310"/>
        <end position="328"/>
    </location>
</feature>
<name>A0ABP7VZB8_9FLAO</name>
<dbReference type="CDD" id="cd04192">
    <property type="entry name" value="GT_2_like_e"/>
    <property type="match status" value="1"/>
</dbReference>
<protein>
    <submittedName>
        <fullName evidence="6">Glycosyltransferase</fullName>
    </submittedName>
</protein>
<feature type="transmembrane region" description="Helical" evidence="4">
    <location>
        <begin position="6"/>
        <end position="24"/>
    </location>
</feature>
<keyword evidence="7" id="KW-1185">Reference proteome</keyword>
<keyword evidence="3" id="KW-0808">Transferase</keyword>
<dbReference type="EMBL" id="BAABCT010000007">
    <property type="protein sequence ID" value="GAA4077429.1"/>
    <property type="molecule type" value="Genomic_DNA"/>
</dbReference>
<dbReference type="Gene3D" id="3.90.550.10">
    <property type="entry name" value="Spore Coat Polysaccharide Biosynthesis Protein SpsA, Chain A"/>
    <property type="match status" value="1"/>
</dbReference>
<feature type="transmembrane region" description="Helical" evidence="4">
    <location>
        <begin position="340"/>
        <end position="363"/>
    </location>
</feature>
<evidence type="ECO:0000256" key="4">
    <source>
        <dbReference type="SAM" id="Phobius"/>
    </source>
</evidence>
<comment type="caution">
    <text evidence="6">The sequence shown here is derived from an EMBL/GenBank/DDBJ whole genome shotgun (WGS) entry which is preliminary data.</text>
</comment>
<gene>
    <name evidence="6" type="ORF">GCM10022389_24110</name>
</gene>
<dbReference type="SUPFAM" id="SSF53448">
    <property type="entry name" value="Nucleotide-diphospho-sugar transferases"/>
    <property type="match status" value="1"/>
</dbReference>
<evidence type="ECO:0000259" key="5">
    <source>
        <dbReference type="Pfam" id="PF00535"/>
    </source>
</evidence>
<proteinExistence type="inferred from homology"/>
<evidence type="ECO:0000256" key="1">
    <source>
        <dbReference type="ARBA" id="ARBA00006739"/>
    </source>
</evidence>
<keyword evidence="4" id="KW-0472">Membrane</keyword>
<organism evidence="6 7">
    <name type="scientific">Flavobacterium cheonanense</name>
    <dbReference type="NCBI Taxonomy" id="706183"/>
    <lineage>
        <taxon>Bacteria</taxon>
        <taxon>Pseudomonadati</taxon>
        <taxon>Bacteroidota</taxon>
        <taxon>Flavobacteriia</taxon>
        <taxon>Flavobacteriales</taxon>
        <taxon>Flavobacteriaceae</taxon>
        <taxon>Flavobacterium</taxon>
    </lineage>
</organism>
<evidence type="ECO:0000313" key="7">
    <source>
        <dbReference type="Proteomes" id="UP001500367"/>
    </source>
</evidence>